<dbReference type="PROSITE" id="PS50048">
    <property type="entry name" value="ZN2_CY6_FUNGAL_2"/>
    <property type="match status" value="1"/>
</dbReference>
<dbReference type="HOGENOM" id="CLU_011522_0_0_1"/>
<dbReference type="SMART" id="SM00066">
    <property type="entry name" value="GAL4"/>
    <property type="match status" value="1"/>
</dbReference>
<dbReference type="STRING" id="913774.A0A0C3D0L0"/>
<dbReference type="InParanoid" id="A0A0C3D0L0"/>
<feature type="domain" description="Zn(2)-C6 fungal-type" evidence="4">
    <location>
        <begin position="37"/>
        <end position="67"/>
    </location>
</feature>
<dbReference type="Pfam" id="PF00172">
    <property type="entry name" value="Zn_clus"/>
    <property type="match status" value="1"/>
</dbReference>
<dbReference type="SUPFAM" id="SSF57701">
    <property type="entry name" value="Zn2/Cys6 DNA-binding domain"/>
    <property type="match status" value="1"/>
</dbReference>
<dbReference type="PANTHER" id="PTHR37534">
    <property type="entry name" value="TRANSCRIPTIONAL ACTIVATOR PROTEIN UGA3"/>
    <property type="match status" value="1"/>
</dbReference>
<dbReference type="InterPro" id="IPR001138">
    <property type="entry name" value="Zn2Cys6_DnaBD"/>
</dbReference>
<evidence type="ECO:0000256" key="2">
    <source>
        <dbReference type="ARBA" id="ARBA00023242"/>
    </source>
</evidence>
<dbReference type="GO" id="GO:0000981">
    <property type="term" value="F:DNA-binding transcription factor activity, RNA polymerase II-specific"/>
    <property type="evidence" value="ECO:0007669"/>
    <property type="project" value="InterPro"/>
</dbReference>
<dbReference type="InterPro" id="IPR036864">
    <property type="entry name" value="Zn2-C6_fun-type_DNA-bd_sf"/>
</dbReference>
<evidence type="ECO:0000313" key="6">
    <source>
        <dbReference type="Proteomes" id="UP000054321"/>
    </source>
</evidence>
<dbReference type="Gene3D" id="4.10.240.10">
    <property type="entry name" value="Zn(2)-C6 fungal-type DNA-binding domain"/>
    <property type="match status" value="1"/>
</dbReference>
<organism evidence="5 6">
    <name type="scientific">Oidiodendron maius (strain Zn)</name>
    <dbReference type="NCBI Taxonomy" id="913774"/>
    <lineage>
        <taxon>Eukaryota</taxon>
        <taxon>Fungi</taxon>
        <taxon>Dikarya</taxon>
        <taxon>Ascomycota</taxon>
        <taxon>Pezizomycotina</taxon>
        <taxon>Leotiomycetes</taxon>
        <taxon>Leotiomycetes incertae sedis</taxon>
        <taxon>Myxotrichaceae</taxon>
        <taxon>Oidiodendron</taxon>
    </lineage>
</organism>
<comment type="subcellular location">
    <subcellularLocation>
        <location evidence="1">Nucleus</location>
    </subcellularLocation>
</comment>
<dbReference type="CDD" id="cd00067">
    <property type="entry name" value="GAL4"/>
    <property type="match status" value="1"/>
</dbReference>
<protein>
    <recommendedName>
        <fullName evidence="4">Zn(2)-C6 fungal-type domain-containing protein</fullName>
    </recommendedName>
</protein>
<evidence type="ECO:0000256" key="3">
    <source>
        <dbReference type="SAM" id="MobiDB-lite"/>
    </source>
</evidence>
<reference evidence="5 6" key="1">
    <citation type="submission" date="2014-04" db="EMBL/GenBank/DDBJ databases">
        <authorList>
            <consortium name="DOE Joint Genome Institute"/>
            <person name="Kuo A."/>
            <person name="Martino E."/>
            <person name="Perotto S."/>
            <person name="Kohler A."/>
            <person name="Nagy L.G."/>
            <person name="Floudas D."/>
            <person name="Copeland A."/>
            <person name="Barry K.W."/>
            <person name="Cichocki N."/>
            <person name="Veneault-Fourrey C."/>
            <person name="LaButti K."/>
            <person name="Lindquist E.A."/>
            <person name="Lipzen A."/>
            <person name="Lundell T."/>
            <person name="Morin E."/>
            <person name="Murat C."/>
            <person name="Sun H."/>
            <person name="Tunlid A."/>
            <person name="Henrissat B."/>
            <person name="Grigoriev I.V."/>
            <person name="Hibbett D.S."/>
            <person name="Martin F."/>
            <person name="Nordberg H.P."/>
            <person name="Cantor M.N."/>
            <person name="Hua S.X."/>
        </authorList>
    </citation>
    <scope>NUCLEOTIDE SEQUENCE [LARGE SCALE GENOMIC DNA]</scope>
    <source>
        <strain evidence="5 6">Zn</strain>
    </source>
</reference>
<keyword evidence="6" id="KW-1185">Reference proteome</keyword>
<dbReference type="InterPro" id="IPR021858">
    <property type="entry name" value="Fun_TF"/>
</dbReference>
<evidence type="ECO:0000313" key="5">
    <source>
        <dbReference type="EMBL" id="KIN04789.1"/>
    </source>
</evidence>
<dbReference type="Pfam" id="PF11951">
    <property type="entry name" value="Fungal_trans_2"/>
    <property type="match status" value="1"/>
</dbReference>
<reference evidence="6" key="2">
    <citation type="submission" date="2015-01" db="EMBL/GenBank/DDBJ databases">
        <title>Evolutionary Origins and Diversification of the Mycorrhizal Mutualists.</title>
        <authorList>
            <consortium name="DOE Joint Genome Institute"/>
            <consortium name="Mycorrhizal Genomics Consortium"/>
            <person name="Kohler A."/>
            <person name="Kuo A."/>
            <person name="Nagy L.G."/>
            <person name="Floudas D."/>
            <person name="Copeland A."/>
            <person name="Barry K.W."/>
            <person name="Cichocki N."/>
            <person name="Veneault-Fourrey C."/>
            <person name="LaButti K."/>
            <person name="Lindquist E.A."/>
            <person name="Lipzen A."/>
            <person name="Lundell T."/>
            <person name="Morin E."/>
            <person name="Murat C."/>
            <person name="Riley R."/>
            <person name="Ohm R."/>
            <person name="Sun H."/>
            <person name="Tunlid A."/>
            <person name="Henrissat B."/>
            <person name="Grigoriev I.V."/>
            <person name="Hibbett D.S."/>
            <person name="Martin F."/>
        </authorList>
    </citation>
    <scope>NUCLEOTIDE SEQUENCE [LARGE SCALE GENOMIC DNA]</scope>
    <source>
        <strain evidence="6">Zn</strain>
    </source>
</reference>
<dbReference type="GO" id="GO:0008270">
    <property type="term" value="F:zinc ion binding"/>
    <property type="evidence" value="ECO:0007669"/>
    <property type="project" value="InterPro"/>
</dbReference>
<dbReference type="Proteomes" id="UP000054321">
    <property type="component" value="Unassembled WGS sequence"/>
</dbReference>
<feature type="compositionally biased region" description="Low complexity" evidence="3">
    <location>
        <begin position="1"/>
        <end position="27"/>
    </location>
</feature>
<sequence>MAVAQSKAQKPASKACSNANSNAAKAKMQMHRRSRTGCYTCRLRRKKCDEGSPSCTACKHLGLRCEYKRPMWWSNNDQRLLQKNNIKTIIKRKKLSEKTNTSSSSLVMTPGAESPPGLCHSLPTSTTFSDSLDRTRSASIDSQLSLFDFHPPPTIVEYPTYSSQMPPHSQYAPVYPEEWQPYEIDVKTERQMFVNDVPTRRESTISTFSSYYAPASAESVAPPFQAEHAWEEVYDERRESLTEESMNVPFFDFAHAPAPRPQVAVDLDDTDQALLDHFISDVLPSVFPVLEAGQQGWAWNDYVLPALQSNKYYLHCCLSFAAQHYGATRNAQGGQIDEKMRYHLHATISELCAALKRDADHSSMLEATLGMIIFQCSVGRSGDAVPEIPWHQHFQPASELVQRLELNSLIAQQHDFKSFNMTLTAWIDILGSTIQGRAPKFADAYREKHLSPINTSLGLRELMGCEDRVMYLISEIACLEALKRDGMDDMELCQHVHSLGDEIGLTEIGETGPKIPFHSNGVLNPKQLSKNMTAAFRLAARIYLCSLVPGFSPSQASCVGLVEKLTRVLEFIPAGQYGFDRSLVWVYLIGGSVSTASSSFRSFFNERMIELGDLSDLGNFGRVATVLKEVWSHVDGRHSPGGGEAHYVSWRDVMITKGWDFLLI</sequence>
<dbReference type="PROSITE" id="PS00463">
    <property type="entry name" value="ZN2_CY6_FUNGAL_1"/>
    <property type="match status" value="1"/>
</dbReference>
<keyword evidence="2" id="KW-0539">Nucleus</keyword>
<dbReference type="EMBL" id="KN832872">
    <property type="protein sequence ID" value="KIN04789.1"/>
    <property type="molecule type" value="Genomic_DNA"/>
</dbReference>
<evidence type="ECO:0000256" key="1">
    <source>
        <dbReference type="ARBA" id="ARBA00004123"/>
    </source>
</evidence>
<feature type="region of interest" description="Disordered" evidence="3">
    <location>
        <begin position="1"/>
        <end position="28"/>
    </location>
</feature>
<accession>A0A0C3D0L0</accession>
<evidence type="ECO:0000259" key="4">
    <source>
        <dbReference type="PROSITE" id="PS50048"/>
    </source>
</evidence>
<dbReference type="PANTHER" id="PTHR37534:SF12">
    <property type="entry name" value="ZN(2)-C6 FUNGAL-TYPE DOMAIN-CONTAINING PROTEIN"/>
    <property type="match status" value="1"/>
</dbReference>
<dbReference type="GO" id="GO:0005634">
    <property type="term" value="C:nucleus"/>
    <property type="evidence" value="ECO:0007669"/>
    <property type="project" value="UniProtKB-SubCell"/>
</dbReference>
<feature type="compositionally biased region" description="Polar residues" evidence="3">
    <location>
        <begin position="98"/>
        <end position="107"/>
    </location>
</feature>
<proteinExistence type="predicted"/>
<gene>
    <name evidence="5" type="ORF">OIDMADRAFT_115392</name>
</gene>
<dbReference type="AlphaFoldDB" id="A0A0C3D0L0"/>
<feature type="region of interest" description="Disordered" evidence="3">
    <location>
        <begin position="95"/>
        <end position="120"/>
    </location>
</feature>
<name>A0A0C3D0L0_OIDMZ</name>
<dbReference type="OrthoDB" id="5294180at2759"/>